<gene>
    <name evidence="1" type="ORF">CWM98_29265</name>
</gene>
<evidence type="ECO:0000313" key="1">
    <source>
        <dbReference type="EMBL" id="PLP39684.1"/>
    </source>
</evidence>
<evidence type="ECO:0000313" key="2">
    <source>
        <dbReference type="Proteomes" id="UP000234473"/>
    </source>
</evidence>
<accession>A0A2N5A7U1</accession>
<protein>
    <submittedName>
        <fullName evidence="1">Uncharacterized protein</fullName>
    </submittedName>
</protein>
<reference evidence="1 2" key="1">
    <citation type="submission" date="2017-11" db="EMBL/GenBank/DDBJ databases">
        <authorList>
            <person name="Han C.G."/>
        </authorList>
    </citation>
    <scope>NUCLEOTIDE SEQUENCE [LARGE SCALE GENOMIC DNA]</scope>
    <source>
        <strain evidence="1 2">A5</strain>
    </source>
</reference>
<proteinExistence type="predicted"/>
<dbReference type="Proteomes" id="UP000234473">
    <property type="component" value="Unassembled WGS sequence"/>
</dbReference>
<dbReference type="EMBL" id="PICB01002112">
    <property type="protein sequence ID" value="PLP39684.1"/>
    <property type="molecule type" value="Genomic_DNA"/>
</dbReference>
<dbReference type="AlphaFoldDB" id="A0A2N5A7U1"/>
<reference evidence="1 2" key="2">
    <citation type="submission" date="2018-01" db="EMBL/GenBank/DDBJ databases">
        <title>Genomic study of Klebsiella pneumoniae.</title>
        <authorList>
            <person name="Yang Y."/>
            <person name="Bicalho R."/>
        </authorList>
    </citation>
    <scope>NUCLEOTIDE SEQUENCE [LARGE SCALE GENOMIC DNA]</scope>
    <source>
        <strain evidence="1 2">A5</strain>
    </source>
</reference>
<sequence>MNDVVLYEKNESMSFAICTVLSLYCDFIYEIAYGFHNEAVMIIEDEKCVGQALKIQINNLFDDFNYYKKVNGTGKEKREDIDEKELFNKVMAAHNQGVKALIMKNLEANLREKEEGSEYWKLKIFNRFNGI</sequence>
<organism evidence="1 2">
    <name type="scientific">Klebsiella variicola</name>
    <dbReference type="NCBI Taxonomy" id="244366"/>
    <lineage>
        <taxon>Bacteria</taxon>
        <taxon>Pseudomonadati</taxon>
        <taxon>Pseudomonadota</taxon>
        <taxon>Gammaproteobacteria</taxon>
        <taxon>Enterobacterales</taxon>
        <taxon>Enterobacteriaceae</taxon>
        <taxon>Klebsiella/Raoultella group</taxon>
        <taxon>Klebsiella</taxon>
        <taxon>Klebsiella pneumoniae complex</taxon>
    </lineage>
</organism>
<name>A0A2N5A7U1_KLEVA</name>
<comment type="caution">
    <text evidence="1">The sequence shown here is derived from an EMBL/GenBank/DDBJ whole genome shotgun (WGS) entry which is preliminary data.</text>
</comment>